<dbReference type="Proteomes" id="UP000184471">
    <property type="component" value="Unassembled WGS sequence"/>
</dbReference>
<feature type="transmembrane region" description="Helical" evidence="1">
    <location>
        <begin position="31"/>
        <end position="53"/>
    </location>
</feature>
<dbReference type="EMBL" id="FQVX01000001">
    <property type="protein sequence ID" value="SHF81043.1"/>
    <property type="molecule type" value="Genomic_DNA"/>
</dbReference>
<keyword evidence="1" id="KW-1133">Transmembrane helix</keyword>
<evidence type="ECO:0000313" key="2">
    <source>
        <dbReference type="EMBL" id="SHF81043.1"/>
    </source>
</evidence>
<proteinExistence type="predicted"/>
<accession>A0A1M5EP21</accession>
<evidence type="ECO:0000313" key="3">
    <source>
        <dbReference type="Proteomes" id="UP000184471"/>
    </source>
</evidence>
<name>A0A1M5EP21_9ACTN</name>
<reference evidence="2 3" key="1">
    <citation type="submission" date="2016-11" db="EMBL/GenBank/DDBJ databases">
        <authorList>
            <person name="Jaros S."/>
            <person name="Januszkiewicz K."/>
            <person name="Wedrychowicz H."/>
        </authorList>
    </citation>
    <scope>NUCLEOTIDE SEQUENCE [LARGE SCALE GENOMIC DNA]</scope>
    <source>
        <strain evidence="2 3">DSM 45408</strain>
    </source>
</reference>
<sequence>MDPDARFASLVEALATRPGVGPPGASGRRGFGSAALTVHGSIFAMVVGGALVLKLPAHRVEGLVTAGTGLPFAAANGTPMREWVALDHGTPASDLALAEEAMAFVASRATRGG</sequence>
<keyword evidence="3" id="KW-1185">Reference proteome</keyword>
<evidence type="ECO:0000256" key="1">
    <source>
        <dbReference type="SAM" id="Phobius"/>
    </source>
</evidence>
<gene>
    <name evidence="2" type="ORF">SAMN05444351_0874</name>
</gene>
<keyword evidence="1" id="KW-0812">Transmembrane</keyword>
<protein>
    <submittedName>
        <fullName evidence="2">TfoX N-terminal domain-containing protein</fullName>
    </submittedName>
</protein>
<dbReference type="SUPFAM" id="SSF159894">
    <property type="entry name" value="YgaC/TfoX-N like"/>
    <property type="match status" value="1"/>
</dbReference>
<dbReference type="AlphaFoldDB" id="A0A1M5EP21"/>
<dbReference type="RefSeq" id="WP_073418773.1">
    <property type="nucleotide sequence ID" value="NZ_FQVX01000001.1"/>
</dbReference>
<dbReference type="OrthoDB" id="8779526at2"/>
<organism evidence="2 3">
    <name type="scientific">Geodermatophilus nigrescens</name>
    <dbReference type="NCBI Taxonomy" id="1070870"/>
    <lineage>
        <taxon>Bacteria</taxon>
        <taxon>Bacillati</taxon>
        <taxon>Actinomycetota</taxon>
        <taxon>Actinomycetes</taxon>
        <taxon>Geodermatophilales</taxon>
        <taxon>Geodermatophilaceae</taxon>
        <taxon>Geodermatophilus</taxon>
    </lineage>
</organism>
<keyword evidence="1" id="KW-0472">Membrane</keyword>